<keyword evidence="1" id="KW-0732">Signal</keyword>
<dbReference type="EMBL" id="JADIKD010000008">
    <property type="protein sequence ID" value="MFK2917064.1"/>
    <property type="molecule type" value="Genomic_DNA"/>
</dbReference>
<evidence type="ECO:0000313" key="2">
    <source>
        <dbReference type="EMBL" id="MFK2917064.1"/>
    </source>
</evidence>
<keyword evidence="3" id="KW-1185">Reference proteome</keyword>
<gene>
    <name evidence="2" type="ORF">ISS97_07305</name>
</gene>
<protein>
    <submittedName>
        <fullName evidence="2">Nuclear transport factor 2 family protein</fullName>
    </submittedName>
</protein>
<dbReference type="InterPro" id="IPR032710">
    <property type="entry name" value="NTF2-like_dom_sf"/>
</dbReference>
<comment type="caution">
    <text evidence="2">The sequence shown here is derived from an EMBL/GenBank/DDBJ whole genome shotgun (WGS) entry which is preliminary data.</text>
</comment>
<feature type="chain" id="PRO_5046245343" evidence="1">
    <location>
        <begin position="22"/>
        <end position="161"/>
    </location>
</feature>
<name>A0ABW8K2B4_9GAMM</name>
<dbReference type="RefSeq" id="WP_379986924.1">
    <property type="nucleotide sequence ID" value="NZ_JADIKD010000008.1"/>
</dbReference>
<organism evidence="2 3">
    <name type="scientific">Dyella koreensis</name>
    <dbReference type="NCBI Taxonomy" id="311235"/>
    <lineage>
        <taxon>Bacteria</taxon>
        <taxon>Pseudomonadati</taxon>
        <taxon>Pseudomonadota</taxon>
        <taxon>Gammaproteobacteria</taxon>
        <taxon>Lysobacterales</taxon>
        <taxon>Rhodanobacteraceae</taxon>
        <taxon>Dyella</taxon>
    </lineage>
</organism>
<proteinExistence type="predicted"/>
<dbReference type="SUPFAM" id="SSF54427">
    <property type="entry name" value="NTF2-like"/>
    <property type="match status" value="1"/>
</dbReference>
<evidence type="ECO:0000313" key="3">
    <source>
        <dbReference type="Proteomes" id="UP001620408"/>
    </source>
</evidence>
<dbReference type="Proteomes" id="UP001620408">
    <property type="component" value="Unassembled WGS sequence"/>
</dbReference>
<reference evidence="2 3" key="1">
    <citation type="submission" date="2020-10" db="EMBL/GenBank/DDBJ databases">
        <title>Phylogeny of dyella-like bacteria.</title>
        <authorList>
            <person name="Fu J."/>
        </authorList>
    </citation>
    <scope>NUCLEOTIDE SEQUENCE [LARGE SCALE GENOMIC DNA]</scope>
    <source>
        <strain evidence="2 3">BB4</strain>
    </source>
</reference>
<evidence type="ECO:0000256" key="1">
    <source>
        <dbReference type="SAM" id="SignalP"/>
    </source>
</evidence>
<dbReference type="Gene3D" id="3.10.450.50">
    <property type="match status" value="1"/>
</dbReference>
<accession>A0ABW8K2B4</accession>
<feature type="signal peptide" evidence="1">
    <location>
        <begin position="1"/>
        <end position="21"/>
    </location>
</feature>
<sequence length="161" mass="17775">MKTFIATALISASLFGGIAHAVGPSDDLHRLIDDFQKAIVAKDGKALSDMFLPSGGAWVTVLSDDTYARMKAKSPNAPRYKLGSYTDFVQFVSTAKMPIEERFSHIRVETDGAVASVYFDFVFLEDAKENNRGSETWHVVKTDSGWKISSMTYSVNLPAKR</sequence>